<organism evidence="5 6">
    <name type="scientific">Gordonia caeni</name>
    <dbReference type="NCBI Taxonomy" id="1007097"/>
    <lineage>
        <taxon>Bacteria</taxon>
        <taxon>Bacillati</taxon>
        <taxon>Actinomycetota</taxon>
        <taxon>Actinomycetes</taxon>
        <taxon>Mycobacteriales</taxon>
        <taxon>Gordoniaceae</taxon>
        <taxon>Gordonia</taxon>
    </lineage>
</organism>
<keyword evidence="3" id="KW-0520">NAD</keyword>
<dbReference type="PANTHER" id="PTHR24321">
    <property type="entry name" value="DEHYDROGENASES, SHORT CHAIN"/>
    <property type="match status" value="1"/>
</dbReference>
<feature type="domain" description="Ketoreductase" evidence="4">
    <location>
        <begin position="7"/>
        <end position="203"/>
    </location>
</feature>
<comment type="similarity">
    <text evidence="1">Belongs to the short-chain dehydrogenases/reductases (SDR) family.</text>
</comment>
<reference evidence="6" key="1">
    <citation type="journal article" date="2019" name="Int. J. Syst. Evol. Microbiol.">
        <title>The Global Catalogue of Microorganisms (GCM) 10K type strain sequencing project: providing services to taxonomists for standard genome sequencing and annotation.</title>
        <authorList>
            <consortium name="The Broad Institute Genomics Platform"/>
            <consortium name="The Broad Institute Genome Sequencing Center for Infectious Disease"/>
            <person name="Wu L."/>
            <person name="Ma J."/>
        </authorList>
    </citation>
    <scope>NUCLEOTIDE SEQUENCE [LARGE SCALE GENOMIC DNA]</scope>
    <source>
        <strain evidence="6">JCM 16923</strain>
    </source>
</reference>
<dbReference type="InterPro" id="IPR036291">
    <property type="entry name" value="NAD(P)-bd_dom_sf"/>
</dbReference>
<evidence type="ECO:0000256" key="3">
    <source>
        <dbReference type="ARBA" id="ARBA00023027"/>
    </source>
</evidence>
<dbReference type="Pfam" id="PF13561">
    <property type="entry name" value="adh_short_C2"/>
    <property type="match status" value="1"/>
</dbReference>
<evidence type="ECO:0000256" key="2">
    <source>
        <dbReference type="ARBA" id="ARBA00023002"/>
    </source>
</evidence>
<protein>
    <submittedName>
        <fullName evidence="5">Rv0687 family mycofactocin-dependent SDR oxidoreductase</fullName>
    </submittedName>
</protein>
<proteinExistence type="inferred from homology"/>
<dbReference type="NCBIfam" id="NF009467">
    <property type="entry name" value="PRK12826.1-3"/>
    <property type="match status" value="1"/>
</dbReference>
<evidence type="ECO:0000313" key="5">
    <source>
        <dbReference type="EMBL" id="GAA3952317.1"/>
    </source>
</evidence>
<dbReference type="InterPro" id="IPR057326">
    <property type="entry name" value="KR_dom"/>
</dbReference>
<dbReference type="SMART" id="SM00822">
    <property type="entry name" value="PKS_KR"/>
    <property type="match status" value="1"/>
</dbReference>
<dbReference type="PANTHER" id="PTHR24321:SF8">
    <property type="entry name" value="ESTRADIOL 17-BETA-DEHYDROGENASE 8-RELATED"/>
    <property type="match status" value="1"/>
</dbReference>
<dbReference type="SUPFAM" id="SSF51735">
    <property type="entry name" value="NAD(P)-binding Rossmann-fold domains"/>
    <property type="match status" value="1"/>
</dbReference>
<dbReference type="CDD" id="cd05233">
    <property type="entry name" value="SDR_c"/>
    <property type="match status" value="1"/>
</dbReference>
<dbReference type="Proteomes" id="UP001418444">
    <property type="component" value="Unassembled WGS sequence"/>
</dbReference>
<dbReference type="InterPro" id="IPR002347">
    <property type="entry name" value="SDR_fam"/>
</dbReference>
<dbReference type="PRINTS" id="PR00080">
    <property type="entry name" value="SDRFAMILY"/>
</dbReference>
<accession>A0ABP7NQX6</accession>
<comment type="caution">
    <text evidence="5">The sequence shown here is derived from an EMBL/GenBank/DDBJ whole genome shotgun (WGS) entry which is preliminary data.</text>
</comment>
<dbReference type="EMBL" id="BAAAZW010000002">
    <property type="protein sequence ID" value="GAA3952317.1"/>
    <property type="molecule type" value="Genomic_DNA"/>
</dbReference>
<dbReference type="PROSITE" id="PS00061">
    <property type="entry name" value="ADH_SHORT"/>
    <property type="match status" value="1"/>
</dbReference>
<dbReference type="PRINTS" id="PR00081">
    <property type="entry name" value="GDHRDH"/>
</dbReference>
<name>A0ABP7NQX6_9ACTN</name>
<keyword evidence="2" id="KW-0560">Oxidoreductase</keyword>
<sequence length="286" mass="30052">MGILDGKVVFITGAGHGQGRAHAVTAAREGADVIATDLDRPIDGVRYRLATADDLAETGRLVEQAGGRVLTRIADVRSSEDLDAAVAEGIETFGKIDVLIANAGIFTQAPFWKMDEQTWDDVLDVNLKGVWRTMKAVTPHLIDRKTGSIILTTSVNSVMGNPSAAHYTAAKHGVLGLMRSAAQTLGPLGIRVNSVAPGLIDTPMTNFQELYDQMAGHPGADRSDYDKAALHYGILAGQGALPPETIANAAAWLASDGSYAVTGQNIVIDAGHTILPGFNPAPVALH</sequence>
<dbReference type="RefSeq" id="WP_344780821.1">
    <property type="nucleotide sequence ID" value="NZ_BAAAZW010000002.1"/>
</dbReference>
<dbReference type="NCBIfam" id="TIGR03971">
    <property type="entry name" value="SDR_subfam_1"/>
    <property type="match status" value="1"/>
</dbReference>
<keyword evidence="6" id="KW-1185">Reference proteome</keyword>
<evidence type="ECO:0000313" key="6">
    <source>
        <dbReference type="Proteomes" id="UP001418444"/>
    </source>
</evidence>
<dbReference type="InterPro" id="IPR020904">
    <property type="entry name" value="Sc_DH/Rdtase_CS"/>
</dbReference>
<evidence type="ECO:0000259" key="4">
    <source>
        <dbReference type="SMART" id="SM00822"/>
    </source>
</evidence>
<gene>
    <name evidence="5" type="ORF">GCM10022231_07860</name>
</gene>
<dbReference type="InterPro" id="IPR023985">
    <property type="entry name" value="SDR_subfam_1"/>
</dbReference>
<dbReference type="Gene3D" id="3.40.50.720">
    <property type="entry name" value="NAD(P)-binding Rossmann-like Domain"/>
    <property type="match status" value="1"/>
</dbReference>
<evidence type="ECO:0000256" key="1">
    <source>
        <dbReference type="ARBA" id="ARBA00006484"/>
    </source>
</evidence>